<evidence type="ECO:0000313" key="2">
    <source>
        <dbReference type="EMBL" id="OGZ95905.1"/>
    </source>
</evidence>
<feature type="transmembrane region" description="Helical" evidence="1">
    <location>
        <begin position="12"/>
        <end position="34"/>
    </location>
</feature>
<evidence type="ECO:0000313" key="3">
    <source>
        <dbReference type="Proteomes" id="UP000178574"/>
    </source>
</evidence>
<gene>
    <name evidence="2" type="ORF">A2847_02010</name>
</gene>
<dbReference type="EMBL" id="MHQD01000026">
    <property type="protein sequence ID" value="OGZ95905.1"/>
    <property type="molecule type" value="Genomic_DNA"/>
</dbReference>
<reference evidence="2 3" key="1">
    <citation type="journal article" date="2016" name="Nat. Commun.">
        <title>Thousands of microbial genomes shed light on interconnected biogeochemical processes in an aquifer system.</title>
        <authorList>
            <person name="Anantharaman K."/>
            <person name="Brown C.T."/>
            <person name="Hug L.A."/>
            <person name="Sharon I."/>
            <person name="Castelle C.J."/>
            <person name="Probst A.J."/>
            <person name="Thomas B.C."/>
            <person name="Singh A."/>
            <person name="Wilkins M.J."/>
            <person name="Karaoz U."/>
            <person name="Brodie E.L."/>
            <person name="Williams K.H."/>
            <person name="Hubbard S.S."/>
            <person name="Banfield J.F."/>
        </authorList>
    </citation>
    <scope>NUCLEOTIDE SEQUENCE [LARGE SCALE GENOMIC DNA]</scope>
</reference>
<name>A0A1G2K947_9BACT</name>
<evidence type="ECO:0000256" key="1">
    <source>
        <dbReference type="SAM" id="Phobius"/>
    </source>
</evidence>
<comment type="caution">
    <text evidence="2">The sequence shown here is derived from an EMBL/GenBank/DDBJ whole genome shotgun (WGS) entry which is preliminary data.</text>
</comment>
<dbReference type="Proteomes" id="UP000178574">
    <property type="component" value="Unassembled WGS sequence"/>
</dbReference>
<protein>
    <submittedName>
        <fullName evidence="2">Uncharacterized protein</fullName>
    </submittedName>
</protein>
<proteinExistence type="predicted"/>
<sequence>MAYYARDFRLEKLGSAGPLLFILLPALLGIYLLYAATHSGGNISAAIKNVASREIKPNPLFLDQDEDGLKNWEEKIYGLNPNNEDSDGDGIFDRDEVLRGSLAAESGNGSVLGASTDGSAKNLTEELFVKFMDEGGALALSKGSKNTFLASGLLTKEIERLSAEGAIPRPIPTVPLERMPIVTSDDMSPEAVRAYLNETARIIATHSQGLPKDNLDLLVEILRSGQFELLPEFARYREAADAIARELEALPVPKTLAWYHGKQIFLMREMARHIAAFEATEQDPLKTLALVEPNIQVKEELLNLNRYDLWNWLRKENITLTPADNAYKIVY</sequence>
<keyword evidence="1" id="KW-0472">Membrane</keyword>
<keyword evidence="1" id="KW-1133">Transmembrane helix</keyword>
<accession>A0A1G2K947</accession>
<keyword evidence="1" id="KW-0812">Transmembrane</keyword>
<organism evidence="2 3">
    <name type="scientific">Candidatus Sungbacteria bacterium RIFCSPHIGHO2_01_FULL_50_25</name>
    <dbReference type="NCBI Taxonomy" id="1802265"/>
    <lineage>
        <taxon>Bacteria</taxon>
        <taxon>Candidatus Sungiibacteriota</taxon>
    </lineage>
</organism>
<dbReference type="AlphaFoldDB" id="A0A1G2K947"/>